<accession>A0A8H8DIB8</accession>
<proteinExistence type="predicted"/>
<dbReference type="AlphaFoldDB" id="A0A8H8DIB8"/>
<dbReference type="InterPro" id="IPR003903">
    <property type="entry name" value="UIM_dom"/>
</dbReference>
<feature type="region of interest" description="Disordered" evidence="1">
    <location>
        <begin position="382"/>
        <end position="423"/>
    </location>
</feature>
<feature type="region of interest" description="Disordered" evidence="1">
    <location>
        <begin position="257"/>
        <end position="347"/>
    </location>
</feature>
<dbReference type="EMBL" id="JAEFCI010007004">
    <property type="protein sequence ID" value="KAG5459336.1"/>
    <property type="molecule type" value="Genomic_DNA"/>
</dbReference>
<evidence type="ECO:0000256" key="1">
    <source>
        <dbReference type="SAM" id="MobiDB-lite"/>
    </source>
</evidence>
<evidence type="ECO:0000313" key="2">
    <source>
        <dbReference type="EMBL" id="KAG5459336.1"/>
    </source>
</evidence>
<comment type="caution">
    <text evidence="2">The sequence shown here is derived from an EMBL/GenBank/DDBJ whole genome shotgun (WGS) entry which is preliminary data.</text>
</comment>
<dbReference type="PROSITE" id="PS50330">
    <property type="entry name" value="UIM"/>
    <property type="match status" value="1"/>
</dbReference>
<feature type="compositionally biased region" description="Low complexity" evidence="1">
    <location>
        <begin position="386"/>
        <end position="400"/>
    </location>
</feature>
<protein>
    <submittedName>
        <fullName evidence="2">Uncharacterized protein</fullName>
    </submittedName>
</protein>
<feature type="compositionally biased region" description="Polar residues" evidence="1">
    <location>
        <begin position="285"/>
        <end position="316"/>
    </location>
</feature>
<evidence type="ECO:0000313" key="3">
    <source>
        <dbReference type="Proteomes" id="UP000673691"/>
    </source>
</evidence>
<feature type="region of interest" description="Disordered" evidence="1">
    <location>
        <begin position="1"/>
        <end position="97"/>
    </location>
</feature>
<dbReference type="Proteomes" id="UP000673691">
    <property type="component" value="Unassembled WGS sequence"/>
</dbReference>
<feature type="compositionally biased region" description="Basic and acidic residues" evidence="1">
    <location>
        <begin position="31"/>
        <end position="78"/>
    </location>
</feature>
<dbReference type="SMART" id="SM00726">
    <property type="entry name" value="UIM"/>
    <property type="match status" value="2"/>
</dbReference>
<sequence>MAGGISDYAPRRDDYSGEAVSNGMSSEEDRDLQRAIEESKRTAKEHERMMNRVSEEDLRAAIELSEREKIDREKREAEGGCSATYDPFESLDGSRGIQQRTGGSADLIGLELGGVMDQGGFSQYQLQMPQQQAFDAGGSTFGNSMNHPPLTNHATNPFGSAFGGVPIQNTGSTSGFESSAGYGAASHFTGEVGVGGGSGIPNLTRSNAQIDPFASVAGGRDAFGGGSGASRAANPFGSLEFSTANVMASTEQPKIGAATAQRQANLPSGPGGSANSGLVNLDSLMPNSSSFHQPSKNPFSFASKSTPGQYDLTTSPSGGGAAKPQPPRSLAELAAVGSGSALPSSRPVGTMMAGGAGVTGVPFGMQSSGGQPSPHSGFFGHHEHQGTQQPFGGAGAFQQPTAAGAGPLPFVSQTPSPFGIPGG</sequence>
<gene>
    <name evidence="2" type="ORF">BJ554DRAFT_272</name>
</gene>
<keyword evidence="3" id="KW-1185">Reference proteome</keyword>
<organism evidence="2 3">
    <name type="scientific">Olpidium bornovanus</name>
    <dbReference type="NCBI Taxonomy" id="278681"/>
    <lineage>
        <taxon>Eukaryota</taxon>
        <taxon>Fungi</taxon>
        <taxon>Fungi incertae sedis</taxon>
        <taxon>Olpidiomycota</taxon>
        <taxon>Olpidiomycotina</taxon>
        <taxon>Olpidiomycetes</taxon>
        <taxon>Olpidiales</taxon>
        <taxon>Olpidiaceae</taxon>
        <taxon>Olpidium</taxon>
    </lineage>
</organism>
<reference evidence="2 3" key="1">
    <citation type="journal article" name="Sci. Rep.">
        <title>Genome-scale phylogenetic analyses confirm Olpidium as the closest living zoosporic fungus to the non-flagellated, terrestrial fungi.</title>
        <authorList>
            <person name="Chang Y."/>
            <person name="Rochon D."/>
            <person name="Sekimoto S."/>
            <person name="Wang Y."/>
            <person name="Chovatia M."/>
            <person name="Sandor L."/>
            <person name="Salamov A."/>
            <person name="Grigoriev I.V."/>
            <person name="Stajich J.E."/>
            <person name="Spatafora J.W."/>
        </authorList>
    </citation>
    <scope>NUCLEOTIDE SEQUENCE [LARGE SCALE GENOMIC DNA]</scope>
    <source>
        <strain evidence="2">S191</strain>
    </source>
</reference>
<name>A0A8H8DIB8_9FUNG</name>